<reference evidence="8" key="2">
    <citation type="submission" date="2022-06" db="UniProtKB">
        <authorList>
            <consortium name="EnsemblMetazoa"/>
        </authorList>
    </citation>
    <scope>IDENTIFICATION</scope>
    <source>
        <strain evidence="8">DF5081</strain>
    </source>
</reference>
<dbReference type="AlphaFoldDB" id="A0A8R1DFG5"/>
<evidence type="ECO:0000256" key="5">
    <source>
        <dbReference type="ARBA" id="ARBA00023136"/>
    </source>
</evidence>
<keyword evidence="3 6" id="KW-0812">Transmembrane</keyword>
<evidence type="ECO:0000256" key="2">
    <source>
        <dbReference type="ARBA" id="ARBA00008821"/>
    </source>
</evidence>
<comment type="similarity">
    <text evidence="2">Belongs to the nucleobase:cation symporter-2 (NCS2) (TC 2.A.40) family.</text>
</comment>
<dbReference type="GO" id="GO:0016020">
    <property type="term" value="C:membrane"/>
    <property type="evidence" value="ECO:0007669"/>
    <property type="project" value="UniProtKB-SubCell"/>
</dbReference>
<evidence type="ECO:0008006" key="10">
    <source>
        <dbReference type="Google" id="ProtNLM"/>
    </source>
</evidence>
<accession>A0A8R1DFG5</accession>
<evidence type="ECO:0000256" key="4">
    <source>
        <dbReference type="ARBA" id="ARBA00022989"/>
    </source>
</evidence>
<keyword evidence="5 6" id="KW-0472">Membrane</keyword>
<dbReference type="GO" id="GO:0022857">
    <property type="term" value="F:transmembrane transporter activity"/>
    <property type="evidence" value="ECO:0007669"/>
    <property type="project" value="InterPro"/>
</dbReference>
<evidence type="ECO:0000256" key="6">
    <source>
        <dbReference type="SAM" id="Phobius"/>
    </source>
</evidence>
<dbReference type="Pfam" id="PF00860">
    <property type="entry name" value="Xan_ur_permease"/>
    <property type="match status" value="2"/>
</dbReference>
<keyword evidence="9" id="KW-1185">Reference proteome</keyword>
<keyword evidence="7" id="KW-0732">Signal</keyword>
<feature type="transmembrane region" description="Helical" evidence="6">
    <location>
        <begin position="29"/>
        <end position="51"/>
    </location>
</feature>
<feature type="signal peptide" evidence="7">
    <location>
        <begin position="1"/>
        <end position="24"/>
    </location>
</feature>
<feature type="chain" id="PRO_5035765451" description="Solute carrier family 23 member 1" evidence="7">
    <location>
        <begin position="25"/>
        <end position="412"/>
    </location>
</feature>
<protein>
    <recommendedName>
        <fullName evidence="10">Solute carrier family 23 member 1</fullName>
    </recommendedName>
</protein>
<feature type="transmembrane region" description="Helical" evidence="6">
    <location>
        <begin position="290"/>
        <end position="311"/>
    </location>
</feature>
<evidence type="ECO:0000313" key="9">
    <source>
        <dbReference type="Proteomes" id="UP000005237"/>
    </source>
</evidence>
<evidence type="ECO:0000256" key="3">
    <source>
        <dbReference type="ARBA" id="ARBA00022692"/>
    </source>
</evidence>
<feature type="transmembrane region" description="Helical" evidence="6">
    <location>
        <begin position="147"/>
        <end position="169"/>
    </location>
</feature>
<feature type="transmembrane region" description="Helical" evidence="6">
    <location>
        <begin position="238"/>
        <end position="257"/>
    </location>
</feature>
<feature type="transmembrane region" description="Helical" evidence="6">
    <location>
        <begin position="263"/>
        <end position="283"/>
    </location>
</feature>
<dbReference type="Proteomes" id="UP000005237">
    <property type="component" value="Unassembled WGS sequence"/>
</dbReference>
<comment type="subcellular location">
    <subcellularLocation>
        <location evidence="1">Membrane</location>
        <topology evidence="1">Multi-pass membrane protein</topology>
    </subcellularLocation>
</comment>
<sequence>MLCMSGLLVYPFLISNCACAGAAAVELRVQLISATFVSCGIATILQTTFGLRLSVLHGPAMAFLPPLLAYKRQNSCPYTQHDHVPPEFWMGRMREYLLSMLLVWLICFIMTITDFEPYNGAARTDNNVTMMVLRESPWFQVPMPLPFGTPTVGAGIFFGYVASCFASIIENIGSYDLLARTSEQKSPPKDAINRAIVVEGVGSLIAAVTGVSSGVTTYAENIALIHITKVASRTTMQFAGLVLILLGLFSKFAAILASIPDALVGGILTMGISMIGGVALSNLQMIDLKLCRNLSIMGLSLLLGLIIPLHFEKHPIDSGNFELDSILNMLLNIKMLVGGVIATFLDNTVGGASREQRGFREHVEKNLEDVDNSTSAYDFPETVQRILRAIPILQKLPILPSISQKSHVKHRV</sequence>
<dbReference type="PANTHER" id="PTHR11119">
    <property type="entry name" value="XANTHINE-URACIL / VITAMIN C PERMEASE FAMILY MEMBER"/>
    <property type="match status" value="1"/>
</dbReference>
<reference evidence="9" key="1">
    <citation type="submission" date="2010-08" db="EMBL/GenBank/DDBJ databases">
        <authorList>
            <consortium name="Caenorhabditis japonica Sequencing Consortium"/>
            <person name="Wilson R.K."/>
        </authorList>
    </citation>
    <scope>NUCLEOTIDE SEQUENCE [LARGE SCALE GENOMIC DNA]</scope>
    <source>
        <strain evidence="9">DF5081</strain>
    </source>
</reference>
<name>A0A8R1DFG5_CAEJA</name>
<evidence type="ECO:0000256" key="7">
    <source>
        <dbReference type="SAM" id="SignalP"/>
    </source>
</evidence>
<organism evidence="8 9">
    <name type="scientific">Caenorhabditis japonica</name>
    <dbReference type="NCBI Taxonomy" id="281687"/>
    <lineage>
        <taxon>Eukaryota</taxon>
        <taxon>Metazoa</taxon>
        <taxon>Ecdysozoa</taxon>
        <taxon>Nematoda</taxon>
        <taxon>Chromadorea</taxon>
        <taxon>Rhabditida</taxon>
        <taxon>Rhabditina</taxon>
        <taxon>Rhabditomorpha</taxon>
        <taxon>Rhabditoidea</taxon>
        <taxon>Rhabditidae</taxon>
        <taxon>Peloderinae</taxon>
        <taxon>Caenorhabditis</taxon>
    </lineage>
</organism>
<feature type="transmembrane region" description="Helical" evidence="6">
    <location>
        <begin position="96"/>
        <end position="113"/>
    </location>
</feature>
<evidence type="ECO:0000313" key="8">
    <source>
        <dbReference type="EnsemblMetazoa" id="CJA00475a.1"/>
    </source>
</evidence>
<feature type="transmembrane region" description="Helical" evidence="6">
    <location>
        <begin position="326"/>
        <end position="345"/>
    </location>
</feature>
<keyword evidence="4 6" id="KW-1133">Transmembrane helix</keyword>
<proteinExistence type="inferred from homology"/>
<dbReference type="EnsemblMetazoa" id="CJA00475a.1">
    <property type="protein sequence ID" value="CJA00475a.1"/>
    <property type="gene ID" value="WBGene00119679"/>
</dbReference>
<evidence type="ECO:0000256" key="1">
    <source>
        <dbReference type="ARBA" id="ARBA00004141"/>
    </source>
</evidence>
<dbReference type="InterPro" id="IPR006043">
    <property type="entry name" value="NCS2"/>
</dbReference>